<dbReference type="NCBIfam" id="NF033452">
    <property type="entry name" value="BREX_1_MTaseX"/>
    <property type="match status" value="1"/>
</dbReference>
<keyword evidence="4" id="KW-0949">S-adenosyl-L-methionine</keyword>
<organism evidence="8 9">
    <name type="scientific">Clostridium thermobutyricum</name>
    <dbReference type="NCBI Taxonomy" id="29372"/>
    <lineage>
        <taxon>Bacteria</taxon>
        <taxon>Bacillati</taxon>
        <taxon>Bacillota</taxon>
        <taxon>Clostridia</taxon>
        <taxon>Eubacteriales</taxon>
        <taxon>Clostridiaceae</taxon>
        <taxon>Clostridium</taxon>
    </lineage>
</organism>
<dbReference type="PATRIC" id="fig|999411.4.peg.2866"/>
<dbReference type="GO" id="GO:0032259">
    <property type="term" value="P:methylation"/>
    <property type="evidence" value="ECO:0007669"/>
    <property type="project" value="UniProtKB-KW"/>
</dbReference>
<evidence type="ECO:0000256" key="6">
    <source>
        <dbReference type="SAM" id="Coils"/>
    </source>
</evidence>
<dbReference type="eggNOG" id="COG0827">
    <property type="taxonomic scope" value="Bacteria"/>
</dbReference>
<evidence type="ECO:0000256" key="4">
    <source>
        <dbReference type="ARBA" id="ARBA00022691"/>
    </source>
</evidence>
<evidence type="ECO:0000313" key="9">
    <source>
        <dbReference type="Proteomes" id="UP000013097"/>
    </source>
</evidence>
<feature type="domain" description="Type II methyltransferase M.TaqI-like" evidence="7">
    <location>
        <begin position="354"/>
        <end position="586"/>
    </location>
</feature>
<dbReference type="InterPro" id="IPR002052">
    <property type="entry name" value="DNA_methylase_N6_adenine_CS"/>
</dbReference>
<comment type="catalytic activity">
    <reaction evidence="5">
        <text>a 2'-deoxyadenosine in DNA + S-adenosyl-L-methionine = an N(6)-methyl-2'-deoxyadenosine in DNA + S-adenosyl-L-homocysteine + H(+)</text>
        <dbReference type="Rhea" id="RHEA:15197"/>
        <dbReference type="Rhea" id="RHEA-COMP:12418"/>
        <dbReference type="Rhea" id="RHEA-COMP:12419"/>
        <dbReference type="ChEBI" id="CHEBI:15378"/>
        <dbReference type="ChEBI" id="CHEBI:57856"/>
        <dbReference type="ChEBI" id="CHEBI:59789"/>
        <dbReference type="ChEBI" id="CHEBI:90615"/>
        <dbReference type="ChEBI" id="CHEBI:90616"/>
        <dbReference type="EC" id="2.1.1.72"/>
    </reaction>
</comment>
<dbReference type="RefSeq" id="WP_002599392.1">
    <property type="nucleotide sequence ID" value="NZ_KB850958.1"/>
</dbReference>
<evidence type="ECO:0000256" key="3">
    <source>
        <dbReference type="ARBA" id="ARBA00022679"/>
    </source>
</evidence>
<dbReference type="GO" id="GO:0006304">
    <property type="term" value="P:DNA modification"/>
    <property type="evidence" value="ECO:0007669"/>
    <property type="project" value="InterPro"/>
</dbReference>
<comment type="caution">
    <text evidence="8">The sequence shown here is derived from an EMBL/GenBank/DDBJ whole genome shotgun (WGS) entry which is preliminary data.</text>
</comment>
<dbReference type="InterPro" id="IPR011639">
    <property type="entry name" value="MethylTrfase_TaqI-like_dom"/>
</dbReference>
<dbReference type="GO" id="GO:0003676">
    <property type="term" value="F:nucleic acid binding"/>
    <property type="evidence" value="ECO:0007669"/>
    <property type="project" value="InterPro"/>
</dbReference>
<protein>
    <recommendedName>
        <fullName evidence="1">site-specific DNA-methyltransferase (adenine-specific)</fullName>
        <ecNumber evidence="1">2.1.1.72</ecNumber>
    </recommendedName>
</protein>
<gene>
    <name evidence="8" type="ORF">HMPREF1092_02951</name>
</gene>
<dbReference type="Gene3D" id="3.40.50.150">
    <property type="entry name" value="Vaccinia Virus protein VP39"/>
    <property type="match status" value="1"/>
</dbReference>
<dbReference type="HOGENOM" id="CLU_007510_1_0_9"/>
<reference evidence="8 9" key="1">
    <citation type="submission" date="2013-01" db="EMBL/GenBank/DDBJ databases">
        <title>The Genome Sequence of Clostridium colicanis 209318.</title>
        <authorList>
            <consortium name="The Broad Institute Genome Sequencing Platform"/>
            <person name="Earl A."/>
            <person name="Ward D."/>
            <person name="Feldgarden M."/>
            <person name="Gevers D."/>
            <person name="Courvalin P."/>
            <person name="Lambert T."/>
            <person name="Walker B."/>
            <person name="Young S.K."/>
            <person name="Zeng Q."/>
            <person name="Gargeya S."/>
            <person name="Fitzgerald M."/>
            <person name="Haas B."/>
            <person name="Abouelleil A."/>
            <person name="Alvarado L."/>
            <person name="Arachchi H.M."/>
            <person name="Berlin A.M."/>
            <person name="Chapman S.B."/>
            <person name="Dewar J."/>
            <person name="Goldberg J."/>
            <person name="Griggs A."/>
            <person name="Gujja S."/>
            <person name="Hansen M."/>
            <person name="Howarth C."/>
            <person name="Imamovic A."/>
            <person name="Larimer J."/>
            <person name="McCowan C."/>
            <person name="Murphy C."/>
            <person name="Neiman D."/>
            <person name="Pearson M."/>
            <person name="Priest M."/>
            <person name="Roberts A."/>
            <person name="Saif S."/>
            <person name="Shea T."/>
            <person name="Sisk P."/>
            <person name="Sykes S."/>
            <person name="Wortman J."/>
            <person name="Nusbaum C."/>
            <person name="Birren B."/>
        </authorList>
    </citation>
    <scope>NUCLEOTIDE SEQUENCE [LARGE SCALE GENOMIC DNA]</scope>
    <source>
        <strain evidence="8 9">209318</strain>
    </source>
</reference>
<dbReference type="PANTHER" id="PTHR33841:SF1">
    <property type="entry name" value="DNA METHYLTRANSFERASE A"/>
    <property type="match status" value="1"/>
</dbReference>
<sequence length="1220" mass="143608">MDKNRIKSFAIWSRRSLIKSISEKAYSIGIYEDNILEATAVQGGFKLEGKEEIFTLSKKDRDALVTQVREKGFEQVMEEVAYTWFNRFMGLRYMEINDYIPTGVRILSSEVKEKKEPDVLTKVSEIIDELKLNANEIYDLLDTGNTLDREKAYRIILVKQCNELGKIIPQMFEKISDYTELLLPDNLLEEGSVIRRMVEDIEESDWLEEVEIIGWMYQYYISEKKDEVFAALKKNVKITKENIPAATQLFTPKWIVKYMVENSLGRLWLEGHPNEELQKEFKYYLEEAEQETEVEEELKKIREEHAKLKPEDIKVLDPCMGSGHILVYAFDVLYEIYKTAGYSEREIPRMILQNNLYGLDIDDRAAQLASFALIMKARHYNRRLFREIEREHLELNLCSIQESNALGREEIDYFCTLGKGLENNELRSAMEYLCEVFIDAKEYGSILEFEKVNFNALKERLKEMEDDDNLMFGDYRKMILEKLPVIVKQAEIMSGKYEVCITNPPYMGNGGMNSKLQQYLKSKFPNSKSDMSTVFMESCIRYSKVNGNMAMINIPVWMFIVSYKDLRKSLIDNFKIINMLHLGRGIFGSDFGTTAFCIKNTKLNLYNAKYLRLFDKSGEVERIDKKESRFCIAKDSEYYLMKQIEFDKLPSYIFAYWASKNIIRLFNQEYNLGKYSMPKQGLITGDNDRFLRFWHEVSKDKLSVNRELDKKWFPINKGGEFRKWYGNHQYIINWQNDGNEIKNFKDNKGKLRSRPQNLDFNFKKAISWSLVTIGQFSARYYDDNFMFNVAGISCFPEDNKIYYLLGLLNTNICEYFSKMINPTVNSNVGDIANIPTIINGDYYEEVTELVKKCIELSKNNWDYFENSWNFKTHPWLKLLDKNEKNSLSDIFNIWENESDNNFQQLKNNEEELNRIFIDIYGLQDELTPEVDDKNITLRKADRERDIKSFISYVVGCMFGRYSIDSEGLIYAGGLFSGKWQVTSDKCLVRDIKKDDEGNIISDSWIESRFMPDIENIIPITEDEYFEDDIVTRFIEFVRKVYGEETLEENLDFIADSIGRKSSETSRQAIRRYFIKDFYKDHLKVYQKRPIYWLFESGKNDGFKCLVYMHRYNEQTVAKVRTDYLHTLQRKYEAEINRLQLVVDSEEYTAKDRTAAKKKIDRISKQTEECREYDQVVAYLANEKISIDLDDGVKVNYAKFQDVKVINSKGKETKMNLLAKI</sequence>
<keyword evidence="9" id="KW-1185">Reference proteome</keyword>
<dbReference type="Proteomes" id="UP000013097">
    <property type="component" value="Unassembled WGS sequence"/>
</dbReference>
<dbReference type="SUPFAM" id="SSF53335">
    <property type="entry name" value="S-adenosyl-L-methionine-dependent methyltransferases"/>
    <property type="match status" value="1"/>
</dbReference>
<evidence type="ECO:0000256" key="2">
    <source>
        <dbReference type="ARBA" id="ARBA00022603"/>
    </source>
</evidence>
<feature type="coiled-coil region" evidence="6">
    <location>
        <begin position="274"/>
        <end position="304"/>
    </location>
</feature>
<keyword evidence="2" id="KW-0489">Methyltransferase</keyword>
<dbReference type="InterPro" id="IPR047939">
    <property type="entry name" value="BREX_1_PglX"/>
</dbReference>
<dbReference type="PRINTS" id="PR00507">
    <property type="entry name" value="N12N6MTFRASE"/>
</dbReference>
<accession>N9W9V5</accession>
<dbReference type="InterPro" id="IPR050953">
    <property type="entry name" value="N4_N6_ade-DNA_methylase"/>
</dbReference>
<evidence type="ECO:0000256" key="5">
    <source>
        <dbReference type="ARBA" id="ARBA00047942"/>
    </source>
</evidence>
<dbReference type="PANTHER" id="PTHR33841">
    <property type="entry name" value="DNA METHYLTRANSFERASE YEEA-RELATED"/>
    <property type="match status" value="1"/>
</dbReference>
<evidence type="ECO:0000313" key="8">
    <source>
        <dbReference type="EMBL" id="ENY99815.1"/>
    </source>
</evidence>
<keyword evidence="6" id="KW-0175">Coiled coil</keyword>
<dbReference type="InterPro" id="IPR029063">
    <property type="entry name" value="SAM-dependent_MTases_sf"/>
</dbReference>
<evidence type="ECO:0000259" key="7">
    <source>
        <dbReference type="Pfam" id="PF07669"/>
    </source>
</evidence>
<dbReference type="Pfam" id="PF07669">
    <property type="entry name" value="Eco57I"/>
    <property type="match status" value="1"/>
</dbReference>
<evidence type="ECO:0000256" key="1">
    <source>
        <dbReference type="ARBA" id="ARBA00011900"/>
    </source>
</evidence>
<dbReference type="AlphaFoldDB" id="N9W9V5"/>
<keyword evidence="3" id="KW-0808">Transferase</keyword>
<dbReference type="EC" id="2.1.1.72" evidence="1"/>
<name>N9W9V5_9CLOT</name>
<dbReference type="eggNOG" id="COG1002">
    <property type="taxonomic scope" value="Bacteria"/>
</dbReference>
<dbReference type="GO" id="GO:0009007">
    <property type="term" value="F:site-specific DNA-methyltransferase (adenine-specific) activity"/>
    <property type="evidence" value="ECO:0007669"/>
    <property type="project" value="UniProtKB-EC"/>
</dbReference>
<dbReference type="EMBL" id="AGYT01000019">
    <property type="protein sequence ID" value="ENY99815.1"/>
    <property type="molecule type" value="Genomic_DNA"/>
</dbReference>
<dbReference type="PROSITE" id="PS00092">
    <property type="entry name" value="N6_MTASE"/>
    <property type="match status" value="1"/>
</dbReference>
<proteinExistence type="predicted"/>